<keyword evidence="11" id="KW-0282">Flagellum</keyword>
<comment type="similarity">
    <text evidence="3 10">Belongs to the FliL family.</text>
</comment>
<protein>
    <recommendedName>
        <fullName evidence="10">Flagellar protein FliL</fullName>
    </recommendedName>
</protein>
<evidence type="ECO:0000256" key="7">
    <source>
        <dbReference type="ARBA" id="ARBA00022779"/>
    </source>
</evidence>
<evidence type="ECO:0000313" key="12">
    <source>
        <dbReference type="Proteomes" id="UP000813068"/>
    </source>
</evidence>
<evidence type="ECO:0000256" key="5">
    <source>
        <dbReference type="ARBA" id="ARBA00022500"/>
    </source>
</evidence>
<evidence type="ECO:0000256" key="4">
    <source>
        <dbReference type="ARBA" id="ARBA00022475"/>
    </source>
</evidence>
<keyword evidence="6 10" id="KW-0812">Transmembrane</keyword>
<evidence type="ECO:0000313" key="11">
    <source>
        <dbReference type="EMBL" id="MBV2132263.1"/>
    </source>
</evidence>
<dbReference type="Pfam" id="PF03748">
    <property type="entry name" value="FliL"/>
    <property type="match status" value="1"/>
</dbReference>
<keyword evidence="10" id="KW-0997">Cell inner membrane</keyword>
<keyword evidence="11" id="KW-0969">Cilium</keyword>
<dbReference type="PANTHER" id="PTHR35091">
    <property type="entry name" value="FLAGELLAR PROTEIN FLIL"/>
    <property type="match status" value="1"/>
</dbReference>
<organism evidence="11 12">
    <name type="scientific">Geopseudomonas aromaticivorans</name>
    <dbReference type="NCBI Taxonomy" id="2849492"/>
    <lineage>
        <taxon>Bacteria</taxon>
        <taxon>Pseudomonadati</taxon>
        <taxon>Pseudomonadota</taxon>
        <taxon>Gammaproteobacteria</taxon>
        <taxon>Pseudomonadales</taxon>
        <taxon>Pseudomonadaceae</taxon>
        <taxon>Geopseudomonas</taxon>
    </lineage>
</organism>
<dbReference type="Proteomes" id="UP000813068">
    <property type="component" value="Unassembled WGS sequence"/>
</dbReference>
<comment type="function">
    <text evidence="1 10">Controls the rotational direction of flagella during chemotaxis.</text>
</comment>
<dbReference type="NCBIfam" id="NF005435">
    <property type="entry name" value="PRK07021.1"/>
    <property type="match status" value="1"/>
</dbReference>
<dbReference type="RefSeq" id="WP_217680211.1">
    <property type="nucleotide sequence ID" value="NZ_JAHRGL010000013.1"/>
</dbReference>
<evidence type="ECO:0000256" key="6">
    <source>
        <dbReference type="ARBA" id="ARBA00022692"/>
    </source>
</evidence>
<name>A0ABS6MTX6_9GAMM</name>
<evidence type="ECO:0000256" key="8">
    <source>
        <dbReference type="ARBA" id="ARBA00022989"/>
    </source>
</evidence>
<evidence type="ECO:0000256" key="3">
    <source>
        <dbReference type="ARBA" id="ARBA00008281"/>
    </source>
</evidence>
<keyword evidence="8 10" id="KW-1133">Transmembrane helix</keyword>
<keyword evidence="5 10" id="KW-0145">Chemotaxis</keyword>
<dbReference type="PANTHER" id="PTHR35091:SF2">
    <property type="entry name" value="FLAGELLAR PROTEIN FLIL"/>
    <property type="match status" value="1"/>
</dbReference>
<keyword evidence="11" id="KW-0966">Cell projection</keyword>
<sequence>MANPESTGKRTPWLVIILLMLLFSAGSAAGVYFLLSSGKLGALTASAPAAAEPVKAPVPLFVTITPFTVNLQGGPGEQRLLYIGLALKVGNPASEALLKEHMPEVRSRLLMLMASQKAEELVTPAGKDALTAQILKLFDTPLATPQPPLAIDGVLFSDFIVQ</sequence>
<keyword evidence="9 10" id="KW-0472">Membrane</keyword>
<reference evidence="11 12" key="1">
    <citation type="submission" date="2021-06" db="EMBL/GenBank/DDBJ databases">
        <title>Differences between aerobic and microaerobic xylene degrading microbial communities.</title>
        <authorList>
            <person name="Banerjee S."/>
            <person name="Tancsics A."/>
        </authorList>
    </citation>
    <scope>NUCLEOTIDE SEQUENCE [LARGE SCALE GENOMIC DNA]</scope>
    <source>
        <strain evidence="11 12">MAP12</strain>
    </source>
</reference>
<feature type="transmembrane region" description="Helical" evidence="10">
    <location>
        <begin position="12"/>
        <end position="35"/>
    </location>
</feature>
<evidence type="ECO:0000256" key="1">
    <source>
        <dbReference type="ARBA" id="ARBA00002254"/>
    </source>
</evidence>
<keyword evidence="7 10" id="KW-0283">Flagellar rotation</keyword>
<keyword evidence="4" id="KW-1003">Cell membrane</keyword>
<comment type="caution">
    <text evidence="11">The sequence shown here is derived from an EMBL/GenBank/DDBJ whole genome shotgun (WGS) entry which is preliminary data.</text>
</comment>
<gene>
    <name evidence="11" type="primary">fliL</name>
    <name evidence="11" type="ORF">KRX52_05545</name>
</gene>
<accession>A0ABS6MTX6</accession>
<dbReference type="EMBL" id="JAHRGL010000013">
    <property type="protein sequence ID" value="MBV2132263.1"/>
    <property type="molecule type" value="Genomic_DNA"/>
</dbReference>
<evidence type="ECO:0000256" key="2">
    <source>
        <dbReference type="ARBA" id="ARBA00004162"/>
    </source>
</evidence>
<proteinExistence type="inferred from homology"/>
<dbReference type="InterPro" id="IPR005503">
    <property type="entry name" value="FliL"/>
</dbReference>
<keyword evidence="12" id="KW-1185">Reference proteome</keyword>
<comment type="subcellular location">
    <subcellularLocation>
        <location evidence="10">Cell inner membrane</location>
    </subcellularLocation>
    <subcellularLocation>
        <location evidence="2">Cell membrane</location>
        <topology evidence="2">Single-pass membrane protein</topology>
    </subcellularLocation>
</comment>
<evidence type="ECO:0000256" key="9">
    <source>
        <dbReference type="ARBA" id="ARBA00023136"/>
    </source>
</evidence>
<evidence type="ECO:0000256" key="10">
    <source>
        <dbReference type="RuleBase" id="RU364125"/>
    </source>
</evidence>